<feature type="domain" description="HTH cro/C1-type" evidence="2">
    <location>
        <begin position="8"/>
        <end position="61"/>
    </location>
</feature>
<feature type="region of interest" description="Disordered" evidence="1">
    <location>
        <begin position="115"/>
        <end position="249"/>
    </location>
</feature>
<evidence type="ECO:0000256" key="1">
    <source>
        <dbReference type="SAM" id="MobiDB-lite"/>
    </source>
</evidence>
<dbReference type="Gene3D" id="1.10.260.40">
    <property type="entry name" value="lambda repressor-like DNA-binding domains"/>
    <property type="match status" value="1"/>
</dbReference>
<feature type="region of interest" description="Disordered" evidence="1">
    <location>
        <begin position="73"/>
        <end position="98"/>
    </location>
</feature>
<dbReference type="GO" id="GO:0003677">
    <property type="term" value="F:DNA binding"/>
    <property type="evidence" value="ECO:0007669"/>
    <property type="project" value="InterPro"/>
</dbReference>
<dbReference type="Pfam" id="PF13560">
    <property type="entry name" value="HTH_31"/>
    <property type="match status" value="1"/>
</dbReference>
<name>A0A7G6X9H9_9ACTN</name>
<keyword evidence="4" id="KW-1185">Reference proteome</keyword>
<reference evidence="3 4" key="2">
    <citation type="journal article" date="2020" name="Microbiol. Resour. Announc.">
        <title>Antarctic desert soil bacteria exhibit high novel natural product potential, evaluated through long-read genome sequencing and comparative genomics.</title>
        <authorList>
            <person name="Benaud N."/>
            <person name="Edwards R.J."/>
            <person name="Amos T.G."/>
            <person name="D'Agostino P.M."/>
            <person name="Gutierrez-Chavez C."/>
            <person name="Montgomery K."/>
            <person name="Nicetic I."/>
            <person name="Ferrari B.C."/>
        </authorList>
    </citation>
    <scope>NUCLEOTIDE SEQUENCE [LARGE SCALE GENOMIC DNA]</scope>
    <source>
        <strain evidence="3 4">SPB151</strain>
    </source>
</reference>
<gene>
    <name evidence="3" type="ORF">F1D05_11900</name>
</gene>
<reference evidence="4" key="1">
    <citation type="submission" date="2019-09" db="EMBL/GenBank/DDBJ databases">
        <title>Antimicrobial potential of Antarctic Bacteria.</title>
        <authorList>
            <person name="Benaud N."/>
            <person name="Edwards R.J."/>
            <person name="Ferrari B.C."/>
        </authorList>
    </citation>
    <scope>NUCLEOTIDE SEQUENCE [LARGE SCALE GENOMIC DNA]</scope>
    <source>
        <strain evidence="4">SPB151</strain>
    </source>
</reference>
<feature type="compositionally biased region" description="Low complexity" evidence="1">
    <location>
        <begin position="216"/>
        <end position="234"/>
    </location>
</feature>
<dbReference type="AlphaFoldDB" id="A0A7G6X9H9"/>
<feature type="compositionally biased region" description="Basic residues" evidence="1">
    <location>
        <begin position="82"/>
        <end position="91"/>
    </location>
</feature>
<accession>A0A7G6X9H9</accession>
<evidence type="ECO:0000259" key="2">
    <source>
        <dbReference type="PROSITE" id="PS50943"/>
    </source>
</evidence>
<sequence length="274" mass="29084">MSTVAELIREWRVEAGLTQEALADQAGLSVEGIRALEGGRRLRPRPATIEQLSAALSLADQEMQQLQLLARPSTVSVDHRPAARGRGRRRPDRAGAGCRSCRRRAVWRVAAGSPDRWKLSGRTSGRVRRGAGEGARQRRSPVGRPVGRRQGSPGQHQALGGRTGRGSAAAGTDGSPGFHGDFRPAGHRVLAADSGRGPRHRAPRGRGRDRAPGRRPPAGDARAAPVPVARSGPGRRQGDGRDGAGGVWRTGCSRPGSRCVSGLALADRRVVRAW</sequence>
<feature type="compositionally biased region" description="Low complexity" evidence="1">
    <location>
        <begin position="140"/>
        <end position="155"/>
    </location>
</feature>
<dbReference type="SUPFAM" id="SSF47413">
    <property type="entry name" value="lambda repressor-like DNA-binding domains"/>
    <property type="match status" value="1"/>
</dbReference>
<proteinExistence type="predicted"/>
<dbReference type="SMART" id="SM00530">
    <property type="entry name" value="HTH_XRE"/>
    <property type="match status" value="1"/>
</dbReference>
<organism evidence="3 4">
    <name type="scientific">Kribbella qitaiheensis</name>
    <dbReference type="NCBI Taxonomy" id="1544730"/>
    <lineage>
        <taxon>Bacteria</taxon>
        <taxon>Bacillati</taxon>
        <taxon>Actinomycetota</taxon>
        <taxon>Actinomycetes</taxon>
        <taxon>Propionibacteriales</taxon>
        <taxon>Kribbellaceae</taxon>
        <taxon>Kribbella</taxon>
    </lineage>
</organism>
<dbReference type="Proteomes" id="UP000515563">
    <property type="component" value="Chromosome"/>
</dbReference>
<dbReference type="EMBL" id="CP043661">
    <property type="protein sequence ID" value="QNE22894.1"/>
    <property type="molecule type" value="Genomic_DNA"/>
</dbReference>
<dbReference type="PROSITE" id="PS50943">
    <property type="entry name" value="HTH_CROC1"/>
    <property type="match status" value="1"/>
</dbReference>
<dbReference type="InterPro" id="IPR010982">
    <property type="entry name" value="Lambda_DNA-bd_dom_sf"/>
</dbReference>
<evidence type="ECO:0000313" key="4">
    <source>
        <dbReference type="Proteomes" id="UP000515563"/>
    </source>
</evidence>
<protein>
    <submittedName>
        <fullName evidence="3">Helix-turn-helix domain-containing protein</fullName>
    </submittedName>
</protein>
<dbReference type="KEGG" id="kqi:F1D05_11900"/>
<evidence type="ECO:0000313" key="3">
    <source>
        <dbReference type="EMBL" id="QNE22894.1"/>
    </source>
</evidence>
<dbReference type="InterPro" id="IPR001387">
    <property type="entry name" value="Cro/C1-type_HTH"/>
</dbReference>
<dbReference type="CDD" id="cd00093">
    <property type="entry name" value="HTH_XRE"/>
    <property type="match status" value="1"/>
</dbReference>
<feature type="compositionally biased region" description="Low complexity" evidence="1">
    <location>
        <begin position="165"/>
        <end position="175"/>
    </location>
</feature>